<dbReference type="CDD" id="cd08474">
    <property type="entry name" value="PBP2_CrgA_like_5"/>
    <property type="match status" value="1"/>
</dbReference>
<comment type="similarity">
    <text evidence="1">Belongs to the LysR transcriptional regulatory family.</text>
</comment>
<dbReference type="InterPro" id="IPR005119">
    <property type="entry name" value="LysR_subst-bd"/>
</dbReference>
<protein>
    <submittedName>
        <fullName evidence="6">LysR family transcriptional regulator</fullName>
    </submittedName>
</protein>
<keyword evidence="2" id="KW-0805">Transcription regulation</keyword>
<dbReference type="SUPFAM" id="SSF53850">
    <property type="entry name" value="Periplasmic binding protein-like II"/>
    <property type="match status" value="1"/>
</dbReference>
<dbReference type="Proteomes" id="UP001556170">
    <property type="component" value="Unassembled WGS sequence"/>
</dbReference>
<proteinExistence type="inferred from homology"/>
<dbReference type="PANTHER" id="PTHR30537:SF1">
    <property type="entry name" value="HTH-TYPE TRANSCRIPTIONAL REGULATOR PGRR"/>
    <property type="match status" value="1"/>
</dbReference>
<feature type="domain" description="HTH lysR-type" evidence="5">
    <location>
        <begin position="1"/>
        <end position="59"/>
    </location>
</feature>
<accession>A0ABV3QM14</accession>
<reference evidence="6 7" key="1">
    <citation type="submission" date="2024-06" db="EMBL/GenBank/DDBJ databases">
        <authorList>
            <person name="Woo H."/>
        </authorList>
    </citation>
    <scope>NUCLEOTIDE SEQUENCE [LARGE SCALE GENOMIC DNA]</scope>
    <source>
        <strain evidence="6 7">S2-g</strain>
    </source>
</reference>
<evidence type="ECO:0000256" key="4">
    <source>
        <dbReference type="ARBA" id="ARBA00023163"/>
    </source>
</evidence>
<dbReference type="EMBL" id="JBFOHL010000003">
    <property type="protein sequence ID" value="MEW9623444.1"/>
    <property type="molecule type" value="Genomic_DNA"/>
</dbReference>
<evidence type="ECO:0000259" key="5">
    <source>
        <dbReference type="PROSITE" id="PS50931"/>
    </source>
</evidence>
<dbReference type="SUPFAM" id="SSF46785">
    <property type="entry name" value="Winged helix' DNA-binding domain"/>
    <property type="match status" value="1"/>
</dbReference>
<name>A0ABV3QM14_9GAMM</name>
<dbReference type="InterPro" id="IPR058163">
    <property type="entry name" value="LysR-type_TF_proteobact-type"/>
</dbReference>
<evidence type="ECO:0000313" key="6">
    <source>
        <dbReference type="EMBL" id="MEW9623444.1"/>
    </source>
</evidence>
<dbReference type="PANTHER" id="PTHR30537">
    <property type="entry name" value="HTH-TYPE TRANSCRIPTIONAL REGULATOR"/>
    <property type="match status" value="1"/>
</dbReference>
<dbReference type="Gene3D" id="1.10.10.10">
    <property type="entry name" value="Winged helix-like DNA-binding domain superfamily/Winged helix DNA-binding domain"/>
    <property type="match status" value="1"/>
</dbReference>
<dbReference type="RefSeq" id="WP_367843755.1">
    <property type="nucleotide sequence ID" value="NZ_JBFOHL010000003.1"/>
</dbReference>
<dbReference type="PROSITE" id="PS50931">
    <property type="entry name" value="HTH_LYSR"/>
    <property type="match status" value="1"/>
</dbReference>
<evidence type="ECO:0000313" key="7">
    <source>
        <dbReference type="Proteomes" id="UP001556170"/>
    </source>
</evidence>
<dbReference type="Gene3D" id="3.40.190.290">
    <property type="match status" value="1"/>
</dbReference>
<comment type="caution">
    <text evidence="6">The sequence shown here is derived from an EMBL/GenBank/DDBJ whole genome shotgun (WGS) entry which is preliminary data.</text>
</comment>
<sequence length="321" mass="35906">MRDDYALRAFRAIAGHGSFTRAAAALDVTASALSQTLRQLETQLGTRLLHRTTRRVGLTEAGHELLQRIAPALNELDAAMDALRQHGDRPAGLLRLTVPDVVAIALLDPLLGEFMARWPDVKLDIHVDNGLSDLIAEGFDAGIRLGERLQRDMVAVPVSGPMRSVVVGSPDYFARHGRPKQPRELESHDCINFRLVSSRAIYRWEFAHKNGPRKGRWFEIAVNGRLTVNHIPLAVRAAIEGAGLASVLEPFAREALDDGRLESVLDDWLPSFDGFHLYYPSRFQVPPKLRVFIDFLRERRQAAEAAPGARRLARTRRTPQR</sequence>
<dbReference type="InterPro" id="IPR036388">
    <property type="entry name" value="WH-like_DNA-bd_sf"/>
</dbReference>
<evidence type="ECO:0000256" key="3">
    <source>
        <dbReference type="ARBA" id="ARBA00023125"/>
    </source>
</evidence>
<dbReference type="Pfam" id="PF03466">
    <property type="entry name" value="LysR_substrate"/>
    <property type="match status" value="1"/>
</dbReference>
<gene>
    <name evidence="6" type="ORF">ABQJ56_04310</name>
</gene>
<dbReference type="Pfam" id="PF00126">
    <property type="entry name" value="HTH_1"/>
    <property type="match status" value="1"/>
</dbReference>
<dbReference type="InterPro" id="IPR000847">
    <property type="entry name" value="LysR_HTH_N"/>
</dbReference>
<evidence type="ECO:0000256" key="1">
    <source>
        <dbReference type="ARBA" id="ARBA00009437"/>
    </source>
</evidence>
<organism evidence="6 7">
    <name type="scientific">Rhodanobacter geophilus</name>
    <dbReference type="NCBI Taxonomy" id="3162488"/>
    <lineage>
        <taxon>Bacteria</taxon>
        <taxon>Pseudomonadati</taxon>
        <taxon>Pseudomonadota</taxon>
        <taxon>Gammaproteobacteria</taxon>
        <taxon>Lysobacterales</taxon>
        <taxon>Rhodanobacteraceae</taxon>
        <taxon>Rhodanobacter</taxon>
    </lineage>
</organism>
<keyword evidence="7" id="KW-1185">Reference proteome</keyword>
<keyword evidence="4" id="KW-0804">Transcription</keyword>
<dbReference type="InterPro" id="IPR036390">
    <property type="entry name" value="WH_DNA-bd_sf"/>
</dbReference>
<keyword evidence="3" id="KW-0238">DNA-binding</keyword>
<dbReference type="PRINTS" id="PR00039">
    <property type="entry name" value="HTHLYSR"/>
</dbReference>
<evidence type="ECO:0000256" key="2">
    <source>
        <dbReference type="ARBA" id="ARBA00023015"/>
    </source>
</evidence>